<sequence>MHDLGSAFGSYRYLQNYHHSCNFRLYFRLKLRLSAIDGLKRDKNLQILPNFSEIYSSMWLLQKVLYSLSGSNRFFVPLGSAFRTALIANFENLGRFVLIRLLAVTCDRNDAHS</sequence>
<name>A0A418ST14_9RHOB</name>
<organism evidence="1 2">
    <name type="scientific">Paracoccus onubensis</name>
    <dbReference type="NCBI Taxonomy" id="1675788"/>
    <lineage>
        <taxon>Bacteria</taxon>
        <taxon>Pseudomonadati</taxon>
        <taxon>Pseudomonadota</taxon>
        <taxon>Alphaproteobacteria</taxon>
        <taxon>Rhodobacterales</taxon>
        <taxon>Paracoccaceae</taxon>
        <taxon>Paracoccus</taxon>
    </lineage>
</organism>
<evidence type="ECO:0000313" key="1">
    <source>
        <dbReference type="EMBL" id="RJE84116.1"/>
    </source>
</evidence>
<dbReference type="AlphaFoldDB" id="A0A418ST14"/>
<keyword evidence="2" id="KW-1185">Reference proteome</keyword>
<gene>
    <name evidence="1" type="ORF">D3P04_14000</name>
</gene>
<reference evidence="2" key="1">
    <citation type="submission" date="2018-09" db="EMBL/GenBank/DDBJ databases">
        <title>Acidovorax cavernicola nov. sp. isolated from Gruta de las Maravillas (Aracena, Spain).</title>
        <authorList>
            <person name="Jurado V."/>
            <person name="Gutierrez-Patricio S."/>
            <person name="Gonzalez-Pimentel J.L."/>
            <person name="Miller A.Z."/>
            <person name="Laiz L."/>
            <person name="Saiz-Jimenez C."/>
        </authorList>
    </citation>
    <scope>NUCLEOTIDE SEQUENCE [LARGE SCALE GENOMIC DNA]</scope>
    <source>
        <strain evidence="2">1011MAR3C25</strain>
    </source>
</reference>
<proteinExistence type="predicted"/>
<evidence type="ECO:0000313" key="2">
    <source>
        <dbReference type="Proteomes" id="UP000284202"/>
    </source>
</evidence>
<accession>A0A418ST14</accession>
<protein>
    <submittedName>
        <fullName evidence="1">Uncharacterized protein</fullName>
    </submittedName>
</protein>
<comment type="caution">
    <text evidence="1">The sequence shown here is derived from an EMBL/GenBank/DDBJ whole genome shotgun (WGS) entry which is preliminary data.</text>
</comment>
<dbReference type="Proteomes" id="UP000284202">
    <property type="component" value="Unassembled WGS sequence"/>
</dbReference>
<dbReference type="EMBL" id="QZCG01000009">
    <property type="protein sequence ID" value="RJE84116.1"/>
    <property type="molecule type" value="Genomic_DNA"/>
</dbReference>